<protein>
    <submittedName>
        <fullName evidence="2">Uncharacterized protein</fullName>
    </submittedName>
</protein>
<dbReference type="OrthoDB" id="2016337at2759"/>
<keyword evidence="3" id="KW-1185">Reference proteome</keyword>
<reference evidence="3" key="1">
    <citation type="journal article" date="2017" name="Front. Plant Sci.">
        <title>Climate Clever Clovers: New Paradigm to Reduce the Environmental Footprint of Ruminants by Breeding Low Methanogenic Forages Utilizing Haplotype Variation.</title>
        <authorList>
            <person name="Kaur P."/>
            <person name="Appels R."/>
            <person name="Bayer P.E."/>
            <person name="Keeble-Gagnere G."/>
            <person name="Wang J."/>
            <person name="Hirakawa H."/>
            <person name="Shirasawa K."/>
            <person name="Vercoe P."/>
            <person name="Stefanova K."/>
            <person name="Durmic Z."/>
            <person name="Nichols P."/>
            <person name="Revell C."/>
            <person name="Isobe S.N."/>
            <person name="Edwards D."/>
            <person name="Erskine W."/>
        </authorList>
    </citation>
    <scope>NUCLEOTIDE SEQUENCE [LARGE SCALE GENOMIC DNA]</scope>
    <source>
        <strain evidence="3">cv. Daliak</strain>
    </source>
</reference>
<name>A0A2Z6P315_TRISU</name>
<evidence type="ECO:0000256" key="1">
    <source>
        <dbReference type="SAM" id="MobiDB-lite"/>
    </source>
</evidence>
<proteinExistence type="predicted"/>
<dbReference type="EMBL" id="DF974883">
    <property type="protein sequence ID" value="GAU50818.1"/>
    <property type="molecule type" value="Genomic_DNA"/>
</dbReference>
<feature type="non-terminal residue" evidence="2">
    <location>
        <position position="205"/>
    </location>
</feature>
<evidence type="ECO:0000313" key="2">
    <source>
        <dbReference type="EMBL" id="GAU50818.1"/>
    </source>
</evidence>
<accession>A0A2Z6P315</accession>
<gene>
    <name evidence="2" type="ORF">TSUD_410870</name>
</gene>
<dbReference type="Proteomes" id="UP000242715">
    <property type="component" value="Unassembled WGS sequence"/>
</dbReference>
<evidence type="ECO:0000313" key="3">
    <source>
        <dbReference type="Proteomes" id="UP000242715"/>
    </source>
</evidence>
<feature type="region of interest" description="Disordered" evidence="1">
    <location>
        <begin position="135"/>
        <end position="197"/>
    </location>
</feature>
<organism evidence="2 3">
    <name type="scientific">Trifolium subterraneum</name>
    <name type="common">Subterranean clover</name>
    <dbReference type="NCBI Taxonomy" id="3900"/>
    <lineage>
        <taxon>Eukaryota</taxon>
        <taxon>Viridiplantae</taxon>
        <taxon>Streptophyta</taxon>
        <taxon>Embryophyta</taxon>
        <taxon>Tracheophyta</taxon>
        <taxon>Spermatophyta</taxon>
        <taxon>Magnoliopsida</taxon>
        <taxon>eudicotyledons</taxon>
        <taxon>Gunneridae</taxon>
        <taxon>Pentapetalae</taxon>
        <taxon>rosids</taxon>
        <taxon>fabids</taxon>
        <taxon>Fabales</taxon>
        <taxon>Fabaceae</taxon>
        <taxon>Papilionoideae</taxon>
        <taxon>50 kb inversion clade</taxon>
        <taxon>NPAAA clade</taxon>
        <taxon>Hologalegina</taxon>
        <taxon>IRL clade</taxon>
        <taxon>Trifolieae</taxon>
        <taxon>Trifolium</taxon>
    </lineage>
</organism>
<feature type="compositionally biased region" description="Pro residues" evidence="1">
    <location>
        <begin position="173"/>
        <end position="185"/>
    </location>
</feature>
<sequence length="205" mass="22552">MSKSIVNVMTSRNGSKAYKGYVLLSLFMVGHLEHEELLPSGLGLNAQRVEDIHFWAVEQGPKHEVQVHNPPPGLLGQNTTTTAVHRRLVDSDQGKDQWRRLWGLKFPQSFPRIRPKLTTKNPFLDQMAGANHANHEFVGENHPNPPTHQNQSDGVETSVTPEGSAAHAQTTPPNVPPPHQPPQPEDPLVVPQVPQGAPMEVVMAA</sequence>
<dbReference type="AlphaFoldDB" id="A0A2Z6P315"/>
<feature type="compositionally biased region" description="Polar residues" evidence="1">
    <location>
        <begin position="147"/>
        <end position="171"/>
    </location>
</feature>